<reference evidence="2 3" key="1">
    <citation type="submission" date="2016-10" db="EMBL/GenBank/DDBJ databases">
        <authorList>
            <person name="de Groot N.N."/>
        </authorList>
    </citation>
    <scope>NUCLEOTIDE SEQUENCE [LARGE SCALE GENOMIC DNA]</scope>
    <source>
        <strain evidence="2 3">NLAE-zl-G419</strain>
    </source>
</reference>
<evidence type="ECO:0000313" key="2">
    <source>
        <dbReference type="EMBL" id="SFF84100.1"/>
    </source>
</evidence>
<name>A0A1I2LZX0_9CLOT</name>
<evidence type="ECO:0000259" key="1">
    <source>
        <dbReference type="Pfam" id="PF10593"/>
    </source>
</evidence>
<proteinExistence type="predicted"/>
<gene>
    <name evidence="2" type="ORF">SAMN04487885_11247</name>
</gene>
<keyword evidence="3" id="KW-1185">Reference proteome</keyword>
<dbReference type="Proteomes" id="UP000182135">
    <property type="component" value="Unassembled WGS sequence"/>
</dbReference>
<organism evidence="2 3">
    <name type="scientific">Clostridium cadaveris</name>
    <dbReference type="NCBI Taxonomy" id="1529"/>
    <lineage>
        <taxon>Bacteria</taxon>
        <taxon>Bacillati</taxon>
        <taxon>Bacillota</taxon>
        <taxon>Clostridia</taxon>
        <taxon>Eubacteriales</taxon>
        <taxon>Clostridiaceae</taxon>
        <taxon>Clostridium</taxon>
    </lineage>
</organism>
<dbReference type="InterPro" id="IPR018310">
    <property type="entry name" value="Put_endonuclease_Z1-dom"/>
</dbReference>
<feature type="domain" description="Putative endonuclease Z1" evidence="1">
    <location>
        <begin position="290"/>
        <end position="506"/>
    </location>
</feature>
<dbReference type="EMBL" id="FOOE01000012">
    <property type="protein sequence ID" value="SFF84100.1"/>
    <property type="molecule type" value="Genomic_DNA"/>
</dbReference>
<accession>A0A1I2LZX0</accession>
<dbReference type="Pfam" id="PF10593">
    <property type="entry name" value="Z1"/>
    <property type="match status" value="1"/>
</dbReference>
<evidence type="ECO:0000313" key="3">
    <source>
        <dbReference type="Proteomes" id="UP000182135"/>
    </source>
</evidence>
<protein>
    <submittedName>
        <fullName evidence="2">Z1 domain-containing protein</fullName>
    </submittedName>
</protein>
<sequence>MRMKEIIKDGEFFSVKKKEYNRKTLECIIAAMNKLENLNDKPLMMLGKIQSGKTRSFIGLISIAFDNSYDLAVVLTKNSNALAKQTTARMIDEFNAFKDEDIIDIFDIMCMPQSMSKFELDKKLIIVVKKEKNNLPKLINFIKEYSLDQHKKCLIIDDEADFCSIGYEKNKETEDFDLRKISSQINELRLKLTCRFIQVTATPYSLYLQPETIDLGDKKELVPVKPLETVLVPSGDGYIGGDYYFDREKYPLGEYLYYAIDAAELEIIKISDRRRFKIEEVLISDKVTGLREAIINFIVGGCIRIIQNGGKPRGKNNKFSFIIHTQIAKAAHVVQENIINELLVKLEDAVLFNDKLVDRLIEESYNKLNLSIKAYEFSGPDLSEVNIFVKRAISEQWISKSIVNSENDINALLDDDGQLKLRTPFNIFIGGQILDRGITISNLIGFYYGRTPQKMQQDTVLQHSRMYGYRKPEDLAVTRFYTTKDLYERMSKMNDYDTKLREDFEQGNFEKGIIFISKDSEGKIIPCSPQKISISNTQVLKSWKTVTPIGFQTRYKTYIKSSILGIDNILKENNHGKLEGMYKIKKENACKIINLIYSTLEIENKNCIDEKSFISLINYLSHGEVNIYCGVNRNISRLRKTSRYYSDMPYNRDNDLRKAKEIATKEPTLMLMKQNGDVNLGWRGAEFYWPVLVTPKNINTAVYTSELV</sequence>
<dbReference type="AlphaFoldDB" id="A0A1I2LZX0"/>
<dbReference type="STRING" id="1529.SAMN04487885_11247"/>